<dbReference type="Pfam" id="PF23827">
    <property type="entry name" value="DUF7197"/>
    <property type="match status" value="1"/>
</dbReference>
<dbReference type="InterPro" id="IPR055621">
    <property type="entry name" value="DUF7197"/>
</dbReference>
<accession>A0A6C0HVE4</accession>
<name>A0A6C0HVE4_9ZZZZ</name>
<proteinExistence type="predicted"/>
<dbReference type="EMBL" id="MN740017">
    <property type="protein sequence ID" value="QHT84380.1"/>
    <property type="molecule type" value="Genomic_DNA"/>
</dbReference>
<evidence type="ECO:0000313" key="1">
    <source>
        <dbReference type="EMBL" id="QHT84380.1"/>
    </source>
</evidence>
<sequence>MESSYDSGVVYKKLNLTSQEILLLKSLEEFYHNNLCFELLIAIIDGTSIISRRTFEYFVTKYSINHNVSYELEEKGSKYNFLVHSSYKDQLKAHKKKYFDPFGRGDRIPFFANNDCVITTIGQLNFYRWFFTKKIYDYCLINYNTIQTELLSNKNVKKRQKSFNKKKSVCSKKQISYIKIECSPDDSDIIVLFE</sequence>
<dbReference type="AlphaFoldDB" id="A0A6C0HVE4"/>
<protein>
    <submittedName>
        <fullName evidence="1">Uncharacterized protein</fullName>
    </submittedName>
</protein>
<reference evidence="1" key="1">
    <citation type="journal article" date="2020" name="Nature">
        <title>Giant virus diversity and host interactions through global metagenomics.</title>
        <authorList>
            <person name="Schulz F."/>
            <person name="Roux S."/>
            <person name="Paez-Espino D."/>
            <person name="Jungbluth S."/>
            <person name="Walsh D.A."/>
            <person name="Denef V.J."/>
            <person name="McMahon K.D."/>
            <person name="Konstantinidis K.T."/>
            <person name="Eloe-Fadrosh E.A."/>
            <person name="Kyrpides N.C."/>
            <person name="Woyke T."/>
        </authorList>
    </citation>
    <scope>NUCLEOTIDE SEQUENCE</scope>
    <source>
        <strain evidence="1">GVMAG-M-3300023184-177</strain>
    </source>
</reference>
<organism evidence="1">
    <name type="scientific">viral metagenome</name>
    <dbReference type="NCBI Taxonomy" id="1070528"/>
    <lineage>
        <taxon>unclassified sequences</taxon>
        <taxon>metagenomes</taxon>
        <taxon>organismal metagenomes</taxon>
    </lineage>
</organism>